<protein>
    <submittedName>
        <fullName evidence="3">Uncharacterized protein</fullName>
    </submittedName>
</protein>
<feature type="transmembrane region" description="Helical" evidence="2">
    <location>
        <begin position="6"/>
        <end position="29"/>
    </location>
</feature>
<gene>
    <name evidence="3" type="ORF">RM190_02105</name>
</gene>
<comment type="caution">
    <text evidence="3">The sequence shown here is derived from an EMBL/GenBank/DDBJ whole genome shotgun (WGS) entry which is preliminary data.</text>
</comment>
<accession>A0ABU3E8T4</accession>
<proteinExistence type="predicted"/>
<dbReference type="RefSeq" id="WP_311757722.1">
    <property type="nucleotide sequence ID" value="NZ_JAVRQI010000001.1"/>
</dbReference>
<keyword evidence="2" id="KW-0812">Transmembrane</keyword>
<reference evidence="4" key="1">
    <citation type="submission" date="2023-07" db="EMBL/GenBank/DDBJ databases">
        <title>Characterization of two Paracoccaceae strains isolated from Phycosphere and proposal of Xinfangfangia lacusdiani sp. nov.</title>
        <authorList>
            <person name="Deng Y."/>
            <person name="Zhang Y.Q."/>
        </authorList>
    </citation>
    <scope>NUCLEOTIDE SEQUENCE [LARGE SCALE GENOMIC DNA]</scope>
    <source>
        <strain evidence="4">CPCC 101403</strain>
    </source>
</reference>
<evidence type="ECO:0000256" key="2">
    <source>
        <dbReference type="SAM" id="Phobius"/>
    </source>
</evidence>
<dbReference type="EMBL" id="JAVRQI010000001">
    <property type="protein sequence ID" value="MDT1060631.1"/>
    <property type="molecule type" value="Genomic_DNA"/>
</dbReference>
<evidence type="ECO:0000256" key="1">
    <source>
        <dbReference type="SAM" id="MobiDB-lite"/>
    </source>
</evidence>
<feature type="region of interest" description="Disordered" evidence="1">
    <location>
        <begin position="59"/>
        <end position="82"/>
    </location>
</feature>
<organism evidence="3 4">
    <name type="scientific">Paracoccus broussonetiae</name>
    <dbReference type="NCBI Taxonomy" id="3075834"/>
    <lineage>
        <taxon>Bacteria</taxon>
        <taxon>Pseudomonadati</taxon>
        <taxon>Pseudomonadota</taxon>
        <taxon>Alphaproteobacteria</taxon>
        <taxon>Rhodobacterales</taxon>
        <taxon>Paracoccaceae</taxon>
        <taxon>Paracoccus</taxon>
    </lineage>
</organism>
<evidence type="ECO:0000313" key="3">
    <source>
        <dbReference type="EMBL" id="MDT1060631.1"/>
    </source>
</evidence>
<feature type="compositionally biased region" description="Polar residues" evidence="1">
    <location>
        <begin position="72"/>
        <end position="82"/>
    </location>
</feature>
<sequence length="82" mass="9080">MEGQDMTIRILLRVVPLVIAALFALDALVRDGASDRRDEMTRLQTNQLAWVQSGLNCPERQENPRDFACPAASSSTKTGPEH</sequence>
<dbReference type="Proteomes" id="UP001251085">
    <property type="component" value="Unassembled WGS sequence"/>
</dbReference>
<keyword evidence="4" id="KW-1185">Reference proteome</keyword>
<keyword evidence="2" id="KW-0472">Membrane</keyword>
<name>A0ABU3E8T4_9RHOB</name>
<keyword evidence="2" id="KW-1133">Transmembrane helix</keyword>
<evidence type="ECO:0000313" key="4">
    <source>
        <dbReference type="Proteomes" id="UP001251085"/>
    </source>
</evidence>